<dbReference type="PROSITE" id="PS00409">
    <property type="entry name" value="PROKAR_NTER_METHYL"/>
    <property type="match status" value="1"/>
</dbReference>
<dbReference type="Pfam" id="PF07963">
    <property type="entry name" value="N_methyl"/>
    <property type="match status" value="1"/>
</dbReference>
<accession>A0A660SEC6</accession>
<name>A0A660SEC6_UNCW3</name>
<protein>
    <recommendedName>
        <fullName evidence="3">Prepilin-type N-terminal cleavage/methylation domain-containing protein</fullName>
    </recommendedName>
</protein>
<dbReference type="NCBIfam" id="TIGR02532">
    <property type="entry name" value="IV_pilin_GFxxxE"/>
    <property type="match status" value="1"/>
</dbReference>
<organism evidence="1 2">
    <name type="scientific">candidate division WOR-3 bacterium</name>
    <dbReference type="NCBI Taxonomy" id="2052148"/>
    <lineage>
        <taxon>Bacteria</taxon>
        <taxon>Bacteria division WOR-3</taxon>
    </lineage>
</organism>
<dbReference type="Proteomes" id="UP000268469">
    <property type="component" value="Unassembled WGS sequence"/>
</dbReference>
<dbReference type="InterPro" id="IPR012902">
    <property type="entry name" value="N_methyl_site"/>
</dbReference>
<evidence type="ECO:0000313" key="1">
    <source>
        <dbReference type="EMBL" id="RKX69148.1"/>
    </source>
</evidence>
<comment type="caution">
    <text evidence="1">The sequence shown here is derived from an EMBL/GenBank/DDBJ whole genome shotgun (WGS) entry which is preliminary data.</text>
</comment>
<dbReference type="InterPro" id="IPR045584">
    <property type="entry name" value="Pilin-like"/>
</dbReference>
<sequence length="118" mass="12952">MKGLTLIELMVALIIIAVALMALAQSRVTSDAIAFGASQSRNATALAQDLFEDLRNRPFDSLIPGTYSDQIGGVTRTWTIIPDGHPPDPDLLLINLTIQWPEPGRIRSANFTTHITRR</sequence>
<dbReference type="AlphaFoldDB" id="A0A660SEC6"/>
<proteinExistence type="predicted"/>
<evidence type="ECO:0008006" key="3">
    <source>
        <dbReference type="Google" id="ProtNLM"/>
    </source>
</evidence>
<dbReference type="EMBL" id="QNBE01000103">
    <property type="protein sequence ID" value="RKX69148.1"/>
    <property type="molecule type" value="Genomic_DNA"/>
</dbReference>
<reference evidence="1 2" key="1">
    <citation type="submission" date="2018-06" db="EMBL/GenBank/DDBJ databases">
        <title>Extensive metabolic versatility and redundancy in microbially diverse, dynamic hydrothermal sediments.</title>
        <authorList>
            <person name="Dombrowski N."/>
            <person name="Teske A."/>
            <person name="Baker B.J."/>
        </authorList>
    </citation>
    <scope>NUCLEOTIDE SEQUENCE [LARGE SCALE GENOMIC DNA]</scope>
    <source>
        <strain evidence="1">B36_G15</strain>
    </source>
</reference>
<dbReference type="SUPFAM" id="SSF54523">
    <property type="entry name" value="Pili subunits"/>
    <property type="match status" value="1"/>
</dbReference>
<evidence type="ECO:0000313" key="2">
    <source>
        <dbReference type="Proteomes" id="UP000268469"/>
    </source>
</evidence>
<gene>
    <name evidence="1" type="ORF">DRP53_09075</name>
</gene>